<evidence type="ECO:0000256" key="3">
    <source>
        <dbReference type="ARBA" id="ARBA00022603"/>
    </source>
</evidence>
<keyword evidence="3 6" id="KW-0489">Methyltransferase</keyword>
<dbReference type="Gene3D" id="3.30.950.10">
    <property type="entry name" value="Methyltransferase, Cobalt-precorrin-4 Transmethylase, Domain 2"/>
    <property type="match status" value="1"/>
</dbReference>
<keyword evidence="10" id="KW-1185">Reference proteome</keyword>
<dbReference type="PANTHER" id="PTHR43467:SF1">
    <property type="entry name" value="PRECORRIN-6A SYNTHASE [DEACETYLATING]"/>
    <property type="match status" value="1"/>
</dbReference>
<evidence type="ECO:0000313" key="9">
    <source>
        <dbReference type="EMBL" id="SKB84204.1"/>
    </source>
</evidence>
<dbReference type="SUPFAM" id="SSF53790">
    <property type="entry name" value="Tetrapyrrole methylase"/>
    <property type="match status" value="1"/>
</dbReference>
<keyword evidence="4 6" id="KW-0808">Transferase</keyword>
<name>A0A0Q3KYS8_9HYPH</name>
<dbReference type="EMBL" id="LMAR01000049">
    <property type="protein sequence ID" value="KQK29436.1"/>
    <property type="molecule type" value="Genomic_DNA"/>
</dbReference>
<dbReference type="RefSeq" id="WP_055729267.1">
    <property type="nucleotide sequence ID" value="NZ_FUYX01000006.1"/>
</dbReference>
<dbReference type="CDD" id="cd11643">
    <property type="entry name" value="Precorrin-6A-synthase"/>
    <property type="match status" value="1"/>
</dbReference>
<evidence type="ECO:0000256" key="4">
    <source>
        <dbReference type="ARBA" id="ARBA00022679"/>
    </source>
</evidence>
<reference evidence="9 11" key="2">
    <citation type="submission" date="2017-02" db="EMBL/GenBank/DDBJ databases">
        <authorList>
            <person name="Peterson S.W."/>
        </authorList>
    </citation>
    <scope>NUCLEOTIDE SEQUENCE [LARGE SCALE GENOMIC DNA]</scope>
    <source>
        <strain evidence="9 11">DSM 9653</strain>
    </source>
</reference>
<keyword evidence="2" id="KW-0169">Cobalamin biosynthesis</keyword>
<dbReference type="Pfam" id="PF00590">
    <property type="entry name" value="TP_methylase"/>
    <property type="match status" value="1"/>
</dbReference>
<organism evidence="8 10">
    <name type="scientific">Bosea thiooxidans</name>
    <dbReference type="NCBI Taxonomy" id="53254"/>
    <lineage>
        <taxon>Bacteria</taxon>
        <taxon>Pseudomonadati</taxon>
        <taxon>Pseudomonadota</taxon>
        <taxon>Alphaproteobacteria</taxon>
        <taxon>Hyphomicrobiales</taxon>
        <taxon>Boseaceae</taxon>
        <taxon>Bosea</taxon>
    </lineage>
</organism>
<dbReference type="GO" id="GO:0009236">
    <property type="term" value="P:cobalamin biosynthetic process"/>
    <property type="evidence" value="ECO:0007669"/>
    <property type="project" value="UniProtKB-KW"/>
</dbReference>
<dbReference type="EMBL" id="FUYX01000006">
    <property type="protein sequence ID" value="SKB84204.1"/>
    <property type="molecule type" value="Genomic_DNA"/>
</dbReference>
<comment type="pathway">
    <text evidence="1">Cofactor biosynthesis; adenosylcobalamin biosynthesis.</text>
</comment>
<comment type="function">
    <text evidence="6">Catalyzes the methylation of C-1 in precorrin-5 and the subsequent extrusion of acetic acid from the resulting intermediate to form cobalt-precorrin-6A.</text>
</comment>
<dbReference type="Proteomes" id="UP000051562">
    <property type="component" value="Unassembled WGS sequence"/>
</dbReference>
<keyword evidence="5 6" id="KW-0949">S-adenosyl-L-methionine</keyword>
<dbReference type="OrthoDB" id="9787471at2"/>
<dbReference type="Proteomes" id="UP000190130">
    <property type="component" value="Unassembled WGS sequence"/>
</dbReference>
<accession>A0A0Q3KYS8</accession>
<dbReference type="EC" id="2.1.1.152" evidence="6"/>
<reference evidence="8 10" key="1">
    <citation type="submission" date="2015-10" db="EMBL/GenBank/DDBJ databases">
        <title>Draft genome of Bosea thiooxidans.</title>
        <authorList>
            <person name="Wang X."/>
        </authorList>
    </citation>
    <scope>NUCLEOTIDE SEQUENCE [LARGE SCALE GENOMIC DNA]</scope>
    <source>
        <strain evidence="8 10">CGMCC 9174</strain>
    </source>
</reference>
<dbReference type="InterPro" id="IPR000878">
    <property type="entry name" value="4pyrrol_Mease"/>
</dbReference>
<evidence type="ECO:0000256" key="6">
    <source>
        <dbReference type="PIRNR" id="PIRNR036525"/>
    </source>
</evidence>
<sequence length="252" mass="27804">MRNILIIGIGAGNPDHMTVEAIEALNRADTLFIPDKGEEKAALRALREAICARFIRRPDYRTVPVDIPRRAEAGSDYHGAVDDWHERIAARYRALFETELAEGETGALLVWGDPALYDSTLRIMERVAASGLALDWQVYPGISSVQVLAARHRIPLNTIGAPILITTGRRLAEGVPADQDSVVVMLDGEQAFTKLDPAELDIYWGAYLGTPDEILIAGPLAERSAEIASVRAEARARHGWIMDTYLLRRRPA</sequence>
<evidence type="ECO:0000313" key="10">
    <source>
        <dbReference type="Proteomes" id="UP000051562"/>
    </source>
</evidence>
<comment type="catalytic activity">
    <reaction evidence="6">
        <text>precorrin-5 + S-adenosyl-L-methionine + H2O = precorrin-6A + acetate + S-adenosyl-L-homocysteine + 2 H(+)</text>
        <dbReference type="Rhea" id="RHEA:18261"/>
        <dbReference type="ChEBI" id="CHEBI:15377"/>
        <dbReference type="ChEBI" id="CHEBI:15378"/>
        <dbReference type="ChEBI" id="CHEBI:30089"/>
        <dbReference type="ChEBI" id="CHEBI:57856"/>
        <dbReference type="ChEBI" id="CHEBI:59789"/>
        <dbReference type="ChEBI" id="CHEBI:77871"/>
        <dbReference type="ChEBI" id="CHEBI:77872"/>
        <dbReference type="EC" id="2.1.1.152"/>
    </reaction>
</comment>
<dbReference type="PANTHER" id="PTHR43467">
    <property type="entry name" value="COBALT-PRECORRIN-2 C(20)-METHYLTRANSFERASE"/>
    <property type="match status" value="1"/>
</dbReference>
<dbReference type="Gene3D" id="3.40.1010.10">
    <property type="entry name" value="Cobalt-precorrin-4 Transmethylase, Domain 1"/>
    <property type="match status" value="1"/>
</dbReference>
<dbReference type="InterPro" id="IPR035996">
    <property type="entry name" value="4pyrrol_Methylase_sf"/>
</dbReference>
<dbReference type="InterPro" id="IPR014777">
    <property type="entry name" value="4pyrrole_Mease_sub1"/>
</dbReference>
<dbReference type="GO" id="GO:0043819">
    <property type="term" value="F:precorrin-6A synthase (deacetylating) activity"/>
    <property type="evidence" value="ECO:0007669"/>
    <property type="project" value="UniProtKB-EC"/>
</dbReference>
<feature type="domain" description="Tetrapyrrole methylase" evidence="7">
    <location>
        <begin position="4"/>
        <end position="222"/>
    </location>
</feature>
<evidence type="ECO:0000256" key="2">
    <source>
        <dbReference type="ARBA" id="ARBA00022573"/>
    </source>
</evidence>
<dbReference type="InterPro" id="IPR012797">
    <property type="entry name" value="CobF"/>
</dbReference>
<evidence type="ECO:0000256" key="1">
    <source>
        <dbReference type="ARBA" id="ARBA00004953"/>
    </source>
</evidence>
<evidence type="ECO:0000313" key="11">
    <source>
        <dbReference type="Proteomes" id="UP000190130"/>
    </source>
</evidence>
<dbReference type="STRING" id="53254.SAMN05660750_02575"/>
<dbReference type="AlphaFoldDB" id="A0A0Q3KYS8"/>
<dbReference type="NCBIfam" id="TIGR02434">
    <property type="entry name" value="CobF"/>
    <property type="match status" value="1"/>
</dbReference>
<evidence type="ECO:0000259" key="7">
    <source>
        <dbReference type="Pfam" id="PF00590"/>
    </source>
</evidence>
<dbReference type="GO" id="GO:0032259">
    <property type="term" value="P:methylation"/>
    <property type="evidence" value="ECO:0007669"/>
    <property type="project" value="UniProtKB-KW"/>
</dbReference>
<proteinExistence type="predicted"/>
<dbReference type="InterPro" id="IPR014776">
    <property type="entry name" value="4pyrrole_Mease_sub2"/>
</dbReference>
<evidence type="ECO:0000256" key="5">
    <source>
        <dbReference type="ARBA" id="ARBA00022691"/>
    </source>
</evidence>
<protein>
    <recommendedName>
        <fullName evidence="6">Precorrin-6A synthase [deacetylating]</fullName>
        <ecNumber evidence="6">2.1.1.152</ecNumber>
    </recommendedName>
</protein>
<gene>
    <name evidence="8" type="ORF">ARD30_17775</name>
    <name evidence="9" type="ORF">SAMN05660750_02575</name>
</gene>
<evidence type="ECO:0000313" key="8">
    <source>
        <dbReference type="EMBL" id="KQK29436.1"/>
    </source>
</evidence>
<dbReference type="PIRSF" id="PIRSF036525">
    <property type="entry name" value="CobF"/>
    <property type="match status" value="1"/>
</dbReference>